<evidence type="ECO:0000313" key="2">
    <source>
        <dbReference type="EMBL" id="KIK03934.1"/>
    </source>
</evidence>
<dbReference type="EMBL" id="KN838575">
    <property type="protein sequence ID" value="KIK03934.1"/>
    <property type="molecule type" value="Genomic_DNA"/>
</dbReference>
<evidence type="ECO:0000256" key="1">
    <source>
        <dbReference type="SAM" id="MobiDB-lite"/>
    </source>
</evidence>
<reference evidence="3" key="2">
    <citation type="submission" date="2015-01" db="EMBL/GenBank/DDBJ databases">
        <title>Evolutionary Origins and Diversification of the Mycorrhizal Mutualists.</title>
        <authorList>
            <consortium name="DOE Joint Genome Institute"/>
            <consortium name="Mycorrhizal Genomics Consortium"/>
            <person name="Kohler A."/>
            <person name="Kuo A."/>
            <person name="Nagy L.G."/>
            <person name="Floudas D."/>
            <person name="Copeland A."/>
            <person name="Barry K.W."/>
            <person name="Cichocki N."/>
            <person name="Veneault-Fourrey C."/>
            <person name="LaButti K."/>
            <person name="Lindquist E.A."/>
            <person name="Lipzen A."/>
            <person name="Lundell T."/>
            <person name="Morin E."/>
            <person name="Murat C."/>
            <person name="Riley R."/>
            <person name="Ohm R."/>
            <person name="Sun H."/>
            <person name="Tunlid A."/>
            <person name="Henrissat B."/>
            <person name="Grigoriev I.V."/>
            <person name="Hibbett D.S."/>
            <person name="Martin F."/>
        </authorList>
    </citation>
    <scope>NUCLEOTIDE SEQUENCE [LARGE SCALE GENOMIC DNA]</scope>
    <source>
        <strain evidence="3">LaAM-08-1</strain>
    </source>
</reference>
<feature type="compositionally biased region" description="Low complexity" evidence="1">
    <location>
        <begin position="38"/>
        <end position="50"/>
    </location>
</feature>
<name>A0A0C9XQK5_9AGAR</name>
<sequence>MGKGRWPFSTYMIHSPVVSFNIQAYEWPVDWAAKETLPTPTKSKPTSNQRLRSRTRRRTPSQLIRHRPRAGCDTVPYA</sequence>
<dbReference type="AlphaFoldDB" id="A0A0C9XQK5"/>
<dbReference type="HOGENOM" id="CLU_2622407_0_0_1"/>
<feature type="region of interest" description="Disordered" evidence="1">
    <location>
        <begin position="36"/>
        <end position="78"/>
    </location>
</feature>
<gene>
    <name evidence="2" type="ORF">K443DRAFT_676427</name>
</gene>
<organism evidence="2 3">
    <name type="scientific">Laccaria amethystina LaAM-08-1</name>
    <dbReference type="NCBI Taxonomy" id="1095629"/>
    <lineage>
        <taxon>Eukaryota</taxon>
        <taxon>Fungi</taxon>
        <taxon>Dikarya</taxon>
        <taxon>Basidiomycota</taxon>
        <taxon>Agaricomycotina</taxon>
        <taxon>Agaricomycetes</taxon>
        <taxon>Agaricomycetidae</taxon>
        <taxon>Agaricales</taxon>
        <taxon>Agaricineae</taxon>
        <taxon>Hydnangiaceae</taxon>
        <taxon>Laccaria</taxon>
    </lineage>
</organism>
<evidence type="ECO:0000313" key="3">
    <source>
        <dbReference type="Proteomes" id="UP000054477"/>
    </source>
</evidence>
<feature type="compositionally biased region" description="Basic residues" evidence="1">
    <location>
        <begin position="51"/>
        <end position="69"/>
    </location>
</feature>
<dbReference type="Proteomes" id="UP000054477">
    <property type="component" value="Unassembled WGS sequence"/>
</dbReference>
<protein>
    <submittedName>
        <fullName evidence="2">Uncharacterized protein</fullName>
    </submittedName>
</protein>
<reference evidence="2 3" key="1">
    <citation type="submission" date="2014-04" db="EMBL/GenBank/DDBJ databases">
        <authorList>
            <consortium name="DOE Joint Genome Institute"/>
            <person name="Kuo A."/>
            <person name="Kohler A."/>
            <person name="Nagy L.G."/>
            <person name="Floudas D."/>
            <person name="Copeland A."/>
            <person name="Barry K.W."/>
            <person name="Cichocki N."/>
            <person name="Veneault-Fourrey C."/>
            <person name="LaButti K."/>
            <person name="Lindquist E.A."/>
            <person name="Lipzen A."/>
            <person name="Lundell T."/>
            <person name="Morin E."/>
            <person name="Murat C."/>
            <person name="Sun H."/>
            <person name="Tunlid A."/>
            <person name="Henrissat B."/>
            <person name="Grigoriev I.V."/>
            <person name="Hibbett D.S."/>
            <person name="Martin F."/>
            <person name="Nordberg H.P."/>
            <person name="Cantor M.N."/>
            <person name="Hua S.X."/>
        </authorList>
    </citation>
    <scope>NUCLEOTIDE SEQUENCE [LARGE SCALE GENOMIC DNA]</scope>
    <source>
        <strain evidence="2 3">LaAM-08-1</strain>
    </source>
</reference>
<keyword evidence="3" id="KW-1185">Reference proteome</keyword>
<proteinExistence type="predicted"/>
<accession>A0A0C9XQK5</accession>